<evidence type="ECO:0000256" key="2">
    <source>
        <dbReference type="SAM" id="Phobius"/>
    </source>
</evidence>
<dbReference type="GO" id="GO:0005737">
    <property type="term" value="C:cytoplasm"/>
    <property type="evidence" value="ECO:0007669"/>
    <property type="project" value="TreeGrafter"/>
</dbReference>
<dbReference type="Gene3D" id="3.30.9.10">
    <property type="entry name" value="D-Amino Acid Oxidase, subunit A, domain 2"/>
    <property type="match status" value="1"/>
</dbReference>
<evidence type="ECO:0000256" key="1">
    <source>
        <dbReference type="ARBA" id="ARBA00023002"/>
    </source>
</evidence>
<evidence type="ECO:0000313" key="4">
    <source>
        <dbReference type="EMBL" id="KAK4144823.1"/>
    </source>
</evidence>
<dbReference type="GeneID" id="87816867"/>
<protein>
    <submittedName>
        <fullName evidence="4">FAD dependent oxidoreductase-domain-containing protein</fullName>
    </submittedName>
</protein>
<evidence type="ECO:0000259" key="3">
    <source>
        <dbReference type="Pfam" id="PF01266"/>
    </source>
</evidence>
<dbReference type="Pfam" id="PF01266">
    <property type="entry name" value="DAO"/>
    <property type="match status" value="1"/>
</dbReference>
<proteinExistence type="predicted"/>
<sequence>MCVSPGPGIFGIRYGKTKIRSDPPRFFSFLQGECEKLGVEFLTSANAVKVAQHAGDETTMIDLRLGGGETRRLRCQNLIISAGIWTPKLFSQLFSSVDVGIRLAEKQHVQTWLRFSAETVTDTKEQGPKDTEQCHQVWLNPLDEGDDLLVSSFANEELYVAGELEQVRDHTPPLPDEVRPTPEDVDKLRELVARYVHLERRELLSSGKAFMPAGPQGRPIMDKVPPELLISSQRCLKGSDLGVFLSFGHDLDGFTLGLGSGKVVAELVLGEESSIDMTPFKLPLNGTVATALFVALIVVAVLIGAAIGSIAICGLDWKYYLKRREARKDLGEIVEGGVSSSEKAEVERVEKDVIGKNSEVVKVEEVGESKGKNPETVKVDEVKESKGWLKKAVYR</sequence>
<comment type="caution">
    <text evidence="4">The sequence shown here is derived from an EMBL/GenBank/DDBJ whole genome shotgun (WGS) entry which is preliminary data.</text>
</comment>
<feature type="domain" description="FAD dependent oxidoreductase" evidence="3">
    <location>
        <begin position="20"/>
        <end position="267"/>
    </location>
</feature>
<dbReference type="SUPFAM" id="SSF51905">
    <property type="entry name" value="FAD/NAD(P)-binding domain"/>
    <property type="match status" value="1"/>
</dbReference>
<dbReference type="PANTHER" id="PTHR13847:SF289">
    <property type="entry name" value="GLYCINE OXIDASE"/>
    <property type="match status" value="1"/>
</dbReference>
<name>A0AAN6V4N7_9PEZI</name>
<dbReference type="Proteomes" id="UP001302676">
    <property type="component" value="Unassembled WGS sequence"/>
</dbReference>
<dbReference type="RefSeq" id="XP_062638194.1">
    <property type="nucleotide sequence ID" value="XM_062780254.1"/>
</dbReference>
<feature type="transmembrane region" description="Helical" evidence="2">
    <location>
        <begin position="291"/>
        <end position="315"/>
    </location>
</feature>
<keyword evidence="2" id="KW-0812">Transmembrane</keyword>
<organism evidence="4 5">
    <name type="scientific">Dichotomopilus funicola</name>
    <dbReference type="NCBI Taxonomy" id="1934379"/>
    <lineage>
        <taxon>Eukaryota</taxon>
        <taxon>Fungi</taxon>
        <taxon>Dikarya</taxon>
        <taxon>Ascomycota</taxon>
        <taxon>Pezizomycotina</taxon>
        <taxon>Sordariomycetes</taxon>
        <taxon>Sordariomycetidae</taxon>
        <taxon>Sordariales</taxon>
        <taxon>Chaetomiaceae</taxon>
        <taxon>Dichotomopilus</taxon>
    </lineage>
</organism>
<keyword evidence="2" id="KW-1133">Transmembrane helix</keyword>
<keyword evidence="1" id="KW-0560">Oxidoreductase</keyword>
<accession>A0AAN6V4N7</accession>
<keyword evidence="2" id="KW-0472">Membrane</keyword>
<evidence type="ECO:0000313" key="5">
    <source>
        <dbReference type="Proteomes" id="UP001302676"/>
    </source>
</evidence>
<dbReference type="Gene3D" id="3.50.50.60">
    <property type="entry name" value="FAD/NAD(P)-binding domain"/>
    <property type="match status" value="1"/>
</dbReference>
<reference evidence="4" key="2">
    <citation type="submission" date="2023-05" db="EMBL/GenBank/DDBJ databases">
        <authorList>
            <consortium name="Lawrence Berkeley National Laboratory"/>
            <person name="Steindorff A."/>
            <person name="Hensen N."/>
            <person name="Bonometti L."/>
            <person name="Westerberg I."/>
            <person name="Brannstrom I.O."/>
            <person name="Guillou S."/>
            <person name="Cros-Aarteil S."/>
            <person name="Calhoun S."/>
            <person name="Haridas S."/>
            <person name="Kuo A."/>
            <person name="Mondo S."/>
            <person name="Pangilinan J."/>
            <person name="Riley R."/>
            <person name="Labutti K."/>
            <person name="Andreopoulos B."/>
            <person name="Lipzen A."/>
            <person name="Chen C."/>
            <person name="Yanf M."/>
            <person name="Daum C."/>
            <person name="Ng V."/>
            <person name="Clum A."/>
            <person name="Ohm R."/>
            <person name="Martin F."/>
            <person name="Silar P."/>
            <person name="Natvig D."/>
            <person name="Lalanne C."/>
            <person name="Gautier V."/>
            <person name="Ament-Velasquez S.L."/>
            <person name="Kruys A."/>
            <person name="Hutchinson M.I."/>
            <person name="Powell A.J."/>
            <person name="Barry K."/>
            <person name="Miller A.N."/>
            <person name="Grigoriev I.V."/>
            <person name="Debuchy R."/>
            <person name="Gladieux P."/>
            <person name="Thoren M.H."/>
            <person name="Johannesson H."/>
        </authorList>
    </citation>
    <scope>NUCLEOTIDE SEQUENCE</scope>
    <source>
        <strain evidence="4">CBS 141.50</strain>
    </source>
</reference>
<dbReference type="InterPro" id="IPR036188">
    <property type="entry name" value="FAD/NAD-bd_sf"/>
</dbReference>
<dbReference type="PANTHER" id="PTHR13847">
    <property type="entry name" value="SARCOSINE DEHYDROGENASE-RELATED"/>
    <property type="match status" value="1"/>
</dbReference>
<dbReference type="EMBL" id="MU853573">
    <property type="protein sequence ID" value="KAK4144823.1"/>
    <property type="molecule type" value="Genomic_DNA"/>
</dbReference>
<gene>
    <name evidence="4" type="ORF">C8A04DRAFT_27318</name>
</gene>
<dbReference type="GO" id="GO:0016491">
    <property type="term" value="F:oxidoreductase activity"/>
    <property type="evidence" value="ECO:0007669"/>
    <property type="project" value="UniProtKB-KW"/>
</dbReference>
<keyword evidence="5" id="KW-1185">Reference proteome</keyword>
<dbReference type="InterPro" id="IPR006076">
    <property type="entry name" value="FAD-dep_OxRdtase"/>
</dbReference>
<dbReference type="AlphaFoldDB" id="A0AAN6V4N7"/>
<reference evidence="4" key="1">
    <citation type="journal article" date="2023" name="Mol. Phylogenet. Evol.">
        <title>Genome-scale phylogeny and comparative genomics of the fungal order Sordariales.</title>
        <authorList>
            <person name="Hensen N."/>
            <person name="Bonometti L."/>
            <person name="Westerberg I."/>
            <person name="Brannstrom I.O."/>
            <person name="Guillou S."/>
            <person name="Cros-Aarteil S."/>
            <person name="Calhoun S."/>
            <person name="Haridas S."/>
            <person name="Kuo A."/>
            <person name="Mondo S."/>
            <person name="Pangilinan J."/>
            <person name="Riley R."/>
            <person name="LaButti K."/>
            <person name="Andreopoulos B."/>
            <person name="Lipzen A."/>
            <person name="Chen C."/>
            <person name="Yan M."/>
            <person name="Daum C."/>
            <person name="Ng V."/>
            <person name="Clum A."/>
            <person name="Steindorff A."/>
            <person name="Ohm R.A."/>
            <person name="Martin F."/>
            <person name="Silar P."/>
            <person name="Natvig D.O."/>
            <person name="Lalanne C."/>
            <person name="Gautier V."/>
            <person name="Ament-Velasquez S.L."/>
            <person name="Kruys A."/>
            <person name="Hutchinson M.I."/>
            <person name="Powell A.J."/>
            <person name="Barry K."/>
            <person name="Miller A.N."/>
            <person name="Grigoriev I.V."/>
            <person name="Debuchy R."/>
            <person name="Gladieux P."/>
            <person name="Hiltunen Thoren M."/>
            <person name="Johannesson H."/>
        </authorList>
    </citation>
    <scope>NUCLEOTIDE SEQUENCE</scope>
    <source>
        <strain evidence="4">CBS 141.50</strain>
    </source>
</reference>